<dbReference type="Pfam" id="PF13041">
    <property type="entry name" value="PPR_2"/>
    <property type="match status" value="1"/>
</dbReference>
<dbReference type="AlphaFoldDB" id="A0A2I0JFQ4"/>
<proteinExistence type="inferred from homology"/>
<evidence type="ECO:0000313" key="4">
    <source>
        <dbReference type="EMBL" id="PKI55102.1"/>
    </source>
</evidence>
<name>A0A2I0JFQ4_PUNGR</name>
<dbReference type="PANTHER" id="PTHR47938">
    <property type="entry name" value="RESPIRATORY COMPLEX I CHAPERONE (CIA84), PUTATIVE (AFU_ORTHOLOGUE AFUA_2G06020)-RELATED"/>
    <property type="match status" value="1"/>
</dbReference>
<dbReference type="GO" id="GO:0003729">
    <property type="term" value="F:mRNA binding"/>
    <property type="evidence" value="ECO:0007669"/>
    <property type="project" value="TreeGrafter"/>
</dbReference>
<comment type="similarity">
    <text evidence="1">Belongs to the PPR family. P subfamily.</text>
</comment>
<dbReference type="Gene3D" id="1.25.40.10">
    <property type="entry name" value="Tetratricopeptide repeat domain"/>
    <property type="match status" value="2"/>
</dbReference>
<dbReference type="InterPro" id="IPR011990">
    <property type="entry name" value="TPR-like_helical_dom_sf"/>
</dbReference>
<dbReference type="STRING" id="22663.A0A2I0JFQ4"/>
<comment type="caution">
    <text evidence="4">The sequence shown here is derived from an EMBL/GenBank/DDBJ whole genome shotgun (WGS) entry which is preliminary data.</text>
</comment>
<keyword evidence="2" id="KW-0677">Repeat</keyword>
<dbReference type="SUPFAM" id="SSF48452">
    <property type="entry name" value="TPR-like"/>
    <property type="match status" value="1"/>
</dbReference>
<dbReference type="Proteomes" id="UP000233551">
    <property type="component" value="Unassembled WGS sequence"/>
</dbReference>
<dbReference type="PANTHER" id="PTHR47938:SF1">
    <property type="entry name" value="OS02G0304800 PROTEIN"/>
    <property type="match status" value="1"/>
</dbReference>
<feature type="repeat" description="PPR" evidence="3">
    <location>
        <begin position="114"/>
        <end position="148"/>
    </location>
</feature>
<evidence type="ECO:0008006" key="6">
    <source>
        <dbReference type="Google" id="ProtNLM"/>
    </source>
</evidence>
<sequence length="196" mass="22516">MLSEKCDPNVDTYTNLISAFLKARKVADALEMFDEMLSRELVPSTGIITSFVEPLCSYGPPYAAMMIYKKAKKAGCKISLTAYKSLLMRLSRFGKCGMMLNLWEEMQESGHSSDIEVYEYIINGLCNIGQLDNAVLVMDESLRKGFCPSRLIWSKLNNKLMASNQVEKAYKLFLKIKDARRHENARRYWRANGWHF</sequence>
<evidence type="ECO:0000256" key="2">
    <source>
        <dbReference type="ARBA" id="ARBA00022737"/>
    </source>
</evidence>
<organism evidence="4 5">
    <name type="scientific">Punica granatum</name>
    <name type="common">Pomegranate</name>
    <dbReference type="NCBI Taxonomy" id="22663"/>
    <lineage>
        <taxon>Eukaryota</taxon>
        <taxon>Viridiplantae</taxon>
        <taxon>Streptophyta</taxon>
        <taxon>Embryophyta</taxon>
        <taxon>Tracheophyta</taxon>
        <taxon>Spermatophyta</taxon>
        <taxon>Magnoliopsida</taxon>
        <taxon>eudicotyledons</taxon>
        <taxon>Gunneridae</taxon>
        <taxon>Pentapetalae</taxon>
        <taxon>rosids</taxon>
        <taxon>malvids</taxon>
        <taxon>Myrtales</taxon>
        <taxon>Lythraceae</taxon>
        <taxon>Punica</taxon>
    </lineage>
</organism>
<keyword evidence="5" id="KW-1185">Reference proteome</keyword>
<evidence type="ECO:0000256" key="3">
    <source>
        <dbReference type="PROSITE-ProRule" id="PRU00708"/>
    </source>
</evidence>
<evidence type="ECO:0000313" key="5">
    <source>
        <dbReference type="Proteomes" id="UP000233551"/>
    </source>
</evidence>
<protein>
    <recommendedName>
        <fullName evidence="6">Pentatricopeptide repeat-containing protein</fullName>
    </recommendedName>
</protein>
<dbReference type="NCBIfam" id="TIGR00756">
    <property type="entry name" value="PPR"/>
    <property type="match status" value="2"/>
</dbReference>
<accession>A0A2I0JFQ4</accession>
<dbReference type="EMBL" id="PGOL01001723">
    <property type="protein sequence ID" value="PKI55102.1"/>
    <property type="molecule type" value="Genomic_DNA"/>
</dbReference>
<evidence type="ECO:0000256" key="1">
    <source>
        <dbReference type="ARBA" id="ARBA00007626"/>
    </source>
</evidence>
<feature type="repeat" description="PPR" evidence="3">
    <location>
        <begin position="9"/>
        <end position="43"/>
    </location>
</feature>
<dbReference type="InterPro" id="IPR002885">
    <property type="entry name" value="PPR_rpt"/>
</dbReference>
<gene>
    <name evidence="4" type="ORF">CRG98_024393</name>
</gene>
<reference evidence="4 5" key="1">
    <citation type="submission" date="2017-11" db="EMBL/GenBank/DDBJ databases">
        <title>De-novo sequencing of pomegranate (Punica granatum L.) genome.</title>
        <authorList>
            <person name="Akparov Z."/>
            <person name="Amiraslanov A."/>
            <person name="Hajiyeva S."/>
            <person name="Abbasov M."/>
            <person name="Kaur K."/>
            <person name="Hamwieh A."/>
            <person name="Solovyev V."/>
            <person name="Salamov A."/>
            <person name="Braich B."/>
            <person name="Kosarev P."/>
            <person name="Mahmoud A."/>
            <person name="Hajiyev E."/>
            <person name="Babayeva S."/>
            <person name="Izzatullayeva V."/>
            <person name="Mammadov A."/>
            <person name="Mammadov A."/>
            <person name="Sharifova S."/>
            <person name="Ojaghi J."/>
            <person name="Eynullazada K."/>
            <person name="Bayramov B."/>
            <person name="Abdulazimova A."/>
            <person name="Shahmuradov I."/>
        </authorList>
    </citation>
    <scope>NUCLEOTIDE SEQUENCE [LARGE SCALE GENOMIC DNA]</scope>
    <source>
        <strain evidence="5">cv. AG2017</strain>
        <tissue evidence="4">Leaf</tissue>
    </source>
</reference>
<dbReference type="Pfam" id="PF01535">
    <property type="entry name" value="PPR"/>
    <property type="match status" value="2"/>
</dbReference>
<dbReference type="PROSITE" id="PS51375">
    <property type="entry name" value="PPR"/>
    <property type="match status" value="2"/>
</dbReference>